<dbReference type="SUPFAM" id="SSF101936">
    <property type="entry name" value="DNA-binding pseudobarrel domain"/>
    <property type="match status" value="1"/>
</dbReference>
<evidence type="ECO:0000256" key="3">
    <source>
        <dbReference type="ARBA" id="ARBA00023125"/>
    </source>
</evidence>
<evidence type="ECO:0000256" key="2">
    <source>
        <dbReference type="ARBA" id="ARBA00023015"/>
    </source>
</evidence>
<name>A0A8J4QBK1_9ROSI</name>
<gene>
    <name evidence="7" type="ORF">CMV_026341</name>
</gene>
<keyword evidence="5" id="KW-0539">Nucleus</keyword>
<dbReference type="InterPro" id="IPR015300">
    <property type="entry name" value="DNA-bd_pseudobarrel_sf"/>
</dbReference>
<dbReference type="Gene3D" id="2.40.330.10">
    <property type="entry name" value="DNA-binding pseudobarrel domain"/>
    <property type="match status" value="1"/>
</dbReference>
<dbReference type="Pfam" id="PF03754">
    <property type="entry name" value="At2g31720-like"/>
    <property type="match status" value="1"/>
</dbReference>
<organism evidence="7 8">
    <name type="scientific">Castanea mollissima</name>
    <name type="common">Chinese chestnut</name>
    <dbReference type="NCBI Taxonomy" id="60419"/>
    <lineage>
        <taxon>Eukaryota</taxon>
        <taxon>Viridiplantae</taxon>
        <taxon>Streptophyta</taxon>
        <taxon>Embryophyta</taxon>
        <taxon>Tracheophyta</taxon>
        <taxon>Spermatophyta</taxon>
        <taxon>Magnoliopsida</taxon>
        <taxon>eudicotyledons</taxon>
        <taxon>Gunneridae</taxon>
        <taxon>Pentapetalae</taxon>
        <taxon>rosids</taxon>
        <taxon>fabids</taxon>
        <taxon>Fagales</taxon>
        <taxon>Fagaceae</taxon>
        <taxon>Castanea</taxon>
    </lineage>
</organism>
<dbReference type="InterPro" id="IPR005508">
    <property type="entry name" value="At2g31720-like"/>
</dbReference>
<dbReference type="InterPro" id="IPR003340">
    <property type="entry name" value="B3_DNA-bd"/>
</dbReference>
<reference evidence="7" key="1">
    <citation type="submission" date="2020-03" db="EMBL/GenBank/DDBJ databases">
        <title>Castanea mollissima Vanexum genome sequencing.</title>
        <authorList>
            <person name="Staton M."/>
        </authorList>
    </citation>
    <scope>NUCLEOTIDE SEQUENCE</scope>
    <source>
        <tissue evidence="7">Leaf</tissue>
    </source>
</reference>
<keyword evidence="8" id="KW-1185">Reference proteome</keyword>
<dbReference type="GO" id="GO:0005634">
    <property type="term" value="C:nucleus"/>
    <property type="evidence" value="ECO:0007669"/>
    <property type="project" value="UniProtKB-SubCell"/>
</dbReference>
<protein>
    <recommendedName>
        <fullName evidence="9">B3 domain-containing protein</fullName>
    </recommendedName>
</protein>
<dbReference type="OrthoDB" id="1090008at2759"/>
<evidence type="ECO:0000256" key="6">
    <source>
        <dbReference type="SAM" id="MobiDB-lite"/>
    </source>
</evidence>
<evidence type="ECO:0000256" key="5">
    <source>
        <dbReference type="ARBA" id="ARBA00023242"/>
    </source>
</evidence>
<proteinExistence type="predicted"/>
<keyword evidence="3" id="KW-0238">DNA-binding</keyword>
<feature type="region of interest" description="Disordered" evidence="6">
    <location>
        <begin position="109"/>
        <end position="137"/>
    </location>
</feature>
<dbReference type="Proteomes" id="UP000737018">
    <property type="component" value="Unassembled WGS sequence"/>
</dbReference>
<evidence type="ECO:0008006" key="9">
    <source>
        <dbReference type="Google" id="ProtNLM"/>
    </source>
</evidence>
<comment type="caution">
    <text evidence="7">The sequence shown here is derived from an EMBL/GenBank/DDBJ whole genome shotgun (WGS) entry which is preliminary data.</text>
</comment>
<dbReference type="AlphaFoldDB" id="A0A8J4QBK1"/>
<dbReference type="CDD" id="cd10017">
    <property type="entry name" value="B3_DNA"/>
    <property type="match status" value="1"/>
</dbReference>
<keyword evidence="4" id="KW-0804">Transcription</keyword>
<evidence type="ECO:0000256" key="4">
    <source>
        <dbReference type="ARBA" id="ARBA00023163"/>
    </source>
</evidence>
<keyword evidence="2" id="KW-0805">Transcription regulation</keyword>
<comment type="subcellular location">
    <subcellularLocation>
        <location evidence="1">Nucleus</location>
    </subcellularLocation>
</comment>
<dbReference type="GO" id="GO:0003677">
    <property type="term" value="F:DNA binding"/>
    <property type="evidence" value="ECO:0007669"/>
    <property type="project" value="UniProtKB-KW"/>
</dbReference>
<sequence>MLTQEDFKGLYIDPNLSPFGYLLEVAKVADEIFEQENKSVVAREPMIMEEDFKGKTQVARVAAGEERSKRNEPVTVKEKPLKIKTVAELGPEFERKDLKRSYSKFCQIPRPPQSKNLKTHQAKSLFPSPPSTPIGEKPDLRNEYTDIITAKNGCELKLIIQKKLSKTDLKKSANRLSIPNGQLKAEFLGQKEQIILQEKVGGHCKGIEVPLIQPSWEVSTILLKNWKYGNGNCYMLSSQWNDVAERNGLKADDIIQVWSFRVNHELWMALVKL</sequence>
<accession>A0A8J4QBK1</accession>
<evidence type="ECO:0000313" key="8">
    <source>
        <dbReference type="Proteomes" id="UP000737018"/>
    </source>
</evidence>
<dbReference type="PANTHER" id="PTHR31541">
    <property type="entry name" value="B3 DOMAIN PLANT PROTEIN-RELATED"/>
    <property type="match status" value="1"/>
</dbReference>
<evidence type="ECO:0000256" key="1">
    <source>
        <dbReference type="ARBA" id="ARBA00004123"/>
    </source>
</evidence>
<evidence type="ECO:0000313" key="7">
    <source>
        <dbReference type="EMBL" id="KAF3947540.1"/>
    </source>
</evidence>
<dbReference type="PANTHER" id="PTHR31541:SF25">
    <property type="entry name" value="GAMMA-GLIADIN B"/>
    <property type="match status" value="1"/>
</dbReference>
<dbReference type="EMBL" id="JRKL02007657">
    <property type="protein sequence ID" value="KAF3947540.1"/>
    <property type="molecule type" value="Genomic_DNA"/>
</dbReference>